<dbReference type="PATRIC" id="fig|1121451.3.peg.2074"/>
<keyword evidence="1" id="KW-0472">Membrane</keyword>
<dbReference type="eggNOG" id="ENOG5030HF8">
    <property type="taxonomic scope" value="Bacteria"/>
</dbReference>
<name>L0REY5_9BACT</name>
<protein>
    <submittedName>
        <fullName evidence="2">Uncharacterized protein</fullName>
    </submittedName>
</protein>
<dbReference type="HOGENOM" id="CLU_2329173_0_0_7"/>
<dbReference type="STRING" id="1121451.DESAM_21843"/>
<accession>L0REY5</accession>
<reference evidence="2 3" key="1">
    <citation type="submission" date="2012-10" db="EMBL/GenBank/DDBJ databases">
        <authorList>
            <person name="Genoscope - CEA"/>
        </authorList>
    </citation>
    <scope>NUCLEOTIDE SEQUENCE [LARGE SCALE GENOMIC DNA]</scope>
    <source>
        <strain evidence="3">AM13 / DSM 14728</strain>
    </source>
</reference>
<feature type="transmembrane region" description="Helical" evidence="1">
    <location>
        <begin position="57"/>
        <end position="78"/>
    </location>
</feature>
<dbReference type="AlphaFoldDB" id="L0REY5"/>
<organism evidence="2 3">
    <name type="scientific">Maridesulfovibrio hydrothermalis AM13 = DSM 14728</name>
    <dbReference type="NCBI Taxonomy" id="1121451"/>
    <lineage>
        <taxon>Bacteria</taxon>
        <taxon>Pseudomonadati</taxon>
        <taxon>Thermodesulfobacteriota</taxon>
        <taxon>Desulfovibrionia</taxon>
        <taxon>Desulfovibrionales</taxon>
        <taxon>Desulfovibrionaceae</taxon>
        <taxon>Maridesulfovibrio</taxon>
    </lineage>
</organism>
<dbReference type="RefSeq" id="WP_015336717.1">
    <property type="nucleotide sequence ID" value="NC_020055.1"/>
</dbReference>
<evidence type="ECO:0000256" key="1">
    <source>
        <dbReference type="SAM" id="Phobius"/>
    </source>
</evidence>
<gene>
    <name evidence="2" type="ORF">DESAM_21843</name>
</gene>
<keyword evidence="1" id="KW-1133">Transmembrane helix</keyword>
<keyword evidence="1" id="KW-0812">Transmembrane</keyword>
<dbReference type="Proteomes" id="UP000010808">
    <property type="component" value="Chromosome"/>
</dbReference>
<feature type="transmembrane region" description="Helical" evidence="1">
    <location>
        <begin position="9"/>
        <end position="30"/>
    </location>
</feature>
<evidence type="ECO:0000313" key="2">
    <source>
        <dbReference type="EMBL" id="CCO24116.1"/>
    </source>
</evidence>
<keyword evidence="3" id="KW-1185">Reference proteome</keyword>
<sequence length="98" mass="11349">MLKNMFKHFFVSFVAITYLGATPILFYQYMGMSRSWPGVFIRTIYDHAGDWWLDVNWFSPVIGIILLVNAALAATYAMKKRCDHLGYRESRVESKAGF</sequence>
<proteinExistence type="predicted"/>
<evidence type="ECO:0000313" key="3">
    <source>
        <dbReference type="Proteomes" id="UP000010808"/>
    </source>
</evidence>
<dbReference type="EMBL" id="FO203522">
    <property type="protein sequence ID" value="CCO24116.1"/>
    <property type="molecule type" value="Genomic_DNA"/>
</dbReference>
<dbReference type="OrthoDB" id="5458936at2"/>
<dbReference type="KEGG" id="dhy:DESAM_21843"/>